<sequence length="52" mass="6330">MSEHMSIRGLVDYWRLPYDEEGAFTIGYWCSKKCDDKNDREERRLTKQESKK</sequence>
<evidence type="ECO:0000313" key="1">
    <source>
        <dbReference type="EMBL" id="KKM97768.1"/>
    </source>
</evidence>
<name>A0A0F9LWN7_9ZZZZ</name>
<accession>A0A0F9LWN7</accession>
<dbReference type="EMBL" id="LAZR01005710">
    <property type="protein sequence ID" value="KKM97768.1"/>
    <property type="molecule type" value="Genomic_DNA"/>
</dbReference>
<comment type="caution">
    <text evidence="1">The sequence shown here is derived from an EMBL/GenBank/DDBJ whole genome shotgun (WGS) entry which is preliminary data.</text>
</comment>
<proteinExistence type="predicted"/>
<reference evidence="1" key="1">
    <citation type="journal article" date="2015" name="Nature">
        <title>Complex archaea that bridge the gap between prokaryotes and eukaryotes.</title>
        <authorList>
            <person name="Spang A."/>
            <person name="Saw J.H."/>
            <person name="Jorgensen S.L."/>
            <person name="Zaremba-Niedzwiedzka K."/>
            <person name="Martijn J."/>
            <person name="Lind A.E."/>
            <person name="van Eijk R."/>
            <person name="Schleper C."/>
            <person name="Guy L."/>
            <person name="Ettema T.J."/>
        </authorList>
    </citation>
    <scope>NUCLEOTIDE SEQUENCE</scope>
</reference>
<organism evidence="1">
    <name type="scientific">marine sediment metagenome</name>
    <dbReference type="NCBI Taxonomy" id="412755"/>
    <lineage>
        <taxon>unclassified sequences</taxon>
        <taxon>metagenomes</taxon>
        <taxon>ecological metagenomes</taxon>
    </lineage>
</organism>
<dbReference type="AlphaFoldDB" id="A0A0F9LWN7"/>
<protein>
    <submittedName>
        <fullName evidence="1">Uncharacterized protein</fullName>
    </submittedName>
</protein>
<gene>
    <name evidence="1" type="ORF">LCGC14_1164780</name>
</gene>